<evidence type="ECO:0000256" key="3">
    <source>
        <dbReference type="SAM" id="Phobius"/>
    </source>
</evidence>
<keyword evidence="3" id="KW-1133">Transmembrane helix</keyword>
<dbReference type="Pfam" id="PF13385">
    <property type="entry name" value="Laminin_G_3"/>
    <property type="match status" value="2"/>
</dbReference>
<dbReference type="STRING" id="137265.SAMN05421684_5942"/>
<accession>A0A1H3TKZ1</accession>
<dbReference type="RefSeq" id="WP_239083414.1">
    <property type="nucleotide sequence ID" value="NZ_BOND01000001.1"/>
</dbReference>
<dbReference type="SMART" id="SM00560">
    <property type="entry name" value="LamGL"/>
    <property type="match status" value="2"/>
</dbReference>
<dbReference type="GO" id="GO:0030246">
    <property type="term" value="F:carbohydrate binding"/>
    <property type="evidence" value="ECO:0007669"/>
    <property type="project" value="UniProtKB-KW"/>
</dbReference>
<dbReference type="Gene3D" id="2.60.120.200">
    <property type="match status" value="2"/>
</dbReference>
<keyword evidence="2" id="KW-1015">Disulfide bond</keyword>
<feature type="transmembrane region" description="Helical" evidence="3">
    <location>
        <begin position="24"/>
        <end position="50"/>
    </location>
</feature>
<dbReference type="AlphaFoldDB" id="A0A1H3TKZ1"/>
<keyword evidence="3" id="KW-0812">Transmembrane</keyword>
<gene>
    <name evidence="5" type="ORF">SAMN05421684_5942</name>
</gene>
<proteinExistence type="predicted"/>
<dbReference type="PANTHER" id="PTHR46943">
    <property type="entry name" value="PENTRAXIN-RELATED PROTEIN PTX3"/>
    <property type="match status" value="1"/>
</dbReference>
<evidence type="ECO:0000256" key="1">
    <source>
        <dbReference type="ARBA" id="ARBA00022729"/>
    </source>
</evidence>
<dbReference type="GO" id="GO:0006955">
    <property type="term" value="P:immune response"/>
    <property type="evidence" value="ECO:0007669"/>
    <property type="project" value="InterPro"/>
</dbReference>
<keyword evidence="1" id="KW-0732">Signal</keyword>
<evidence type="ECO:0000313" key="5">
    <source>
        <dbReference type="EMBL" id="SDZ50657.1"/>
    </source>
</evidence>
<dbReference type="InterPro" id="IPR006558">
    <property type="entry name" value="LamG-like"/>
</dbReference>
<feature type="domain" description="LamG-like jellyroll fold" evidence="4">
    <location>
        <begin position="792"/>
        <end position="939"/>
    </location>
</feature>
<dbReference type="EMBL" id="FNQB01000003">
    <property type="protein sequence ID" value="SDZ50657.1"/>
    <property type="molecule type" value="Genomic_DNA"/>
</dbReference>
<evidence type="ECO:0000256" key="2">
    <source>
        <dbReference type="ARBA" id="ARBA00023157"/>
    </source>
</evidence>
<reference evidence="6" key="1">
    <citation type="submission" date="2016-10" db="EMBL/GenBank/DDBJ databases">
        <authorList>
            <person name="Varghese N."/>
            <person name="Submissions S."/>
        </authorList>
    </citation>
    <scope>NUCLEOTIDE SEQUENCE [LARGE SCALE GENOMIC DNA]</scope>
    <source>
        <strain evidence="6">DSM 44718</strain>
    </source>
</reference>
<keyword evidence="6" id="KW-1185">Reference proteome</keyword>
<evidence type="ECO:0000313" key="6">
    <source>
        <dbReference type="Proteomes" id="UP000199632"/>
    </source>
</evidence>
<dbReference type="InterPro" id="IPR042837">
    <property type="entry name" value="PTX3"/>
</dbReference>
<evidence type="ECO:0000259" key="4">
    <source>
        <dbReference type="SMART" id="SM00560"/>
    </source>
</evidence>
<dbReference type="PANTHER" id="PTHR46943:SF1">
    <property type="entry name" value="PENTRAXIN-RELATED PROTEIN PTX3"/>
    <property type="match status" value="1"/>
</dbReference>
<name>A0A1H3TKZ1_9ACTN</name>
<feature type="domain" description="LamG-like jellyroll fold" evidence="4">
    <location>
        <begin position="1067"/>
        <end position="1206"/>
    </location>
</feature>
<dbReference type="SUPFAM" id="SSF49899">
    <property type="entry name" value="Concanavalin A-like lectins/glucanases"/>
    <property type="match status" value="2"/>
</dbReference>
<keyword evidence="5" id="KW-0430">Lectin</keyword>
<sequence length="1222" mass="128855">MALLGVREDGVVDSFFKRWSRASVAVAVAIAAGVVFVPAVISSPLAAAALACTDVAKSEKDALATAAACARSVVVGGSQSEYAQVVAQPDGRLTFESAVVPQRTRRSDGSWASVDLNLRAGADRLLRPTASVADVAFSAGGDTPLVSLTRGGKTLRLTWPGQLPAPTVSGDSATYRSVLPDVDLVVRATHTGFTHVLVVKTATAAADPRVRTLSLAVGGDAKVQQVADGSLMAVAGALVVAEAEPAVMWDSSRPTGGDLAAGRTDGVADSTAFAAGDGARTSAVATRVAAGGALEIIPDASLLQGAGVTYPVFVDPAWSVSKTKWAYATNNNCTNTDYSVARVGLSPDGPCAGVRFRSFFEFPTSNGSVSLSGKHIESAYVQMKLDHSWSCGNTWAHMFLTPVINATMKASWSSMRLKSWLDSAEGHANEGSGCSDSPQPDMIMNFSGSTVTGQVQTAANGSWPTITVGFCACNENGEWETAQDRWKKFFPADAKLVVDYDSKPAKPTGLQVAQVNCPTSGVLTTGTLTPTFSAVYPDADSGQTLTGTYEWIEVPAGGIGTVTDTYPARLPGPANAPATANARATTTAVTVVKNKTYAYRVTAVDPAPYSQWSGWSLWCQFAVDTTVPPAPTIAPGAIPGPGAPITFTFTTTTPDVVKFRYGWSSPPTTEVTATGTTTKTAAVTLTVPRYGQNVLWVRSVDATGNLGNLGTREITVARASPPVAHWGLETYPGQTQTQALEDRQPSLSYNTPLAASNVTWADGIRLVGGQTARFNGTSSQATTSGPAVNTSASFSVAAWVRVDPYAGCINLSAVSADGNAASAFMLQYDCWSDRYRMRVADKDGGTFVEAASTGPTALRQWTHLAGVWDELDQKIKLYVNGALVSSVTPSSAWLASRGGGYIANGVVAVGRSRFYGINDSYFKGEIADVQVFDRALVGQDFTGQLASEPGSGGVDEPGFLAPIQVGRWEFELARPCYLQDLANTCDVGDGTAFGRWLALTRGAEIGAGNRDKGLHLDGLFFPEENPEPWQATQEWGRSAAKTGLTTPDEDGNQTTIWQDRQVLRTDQSFTMSAWVAPERFEGENTVLSQRGVHESGAWIKATASGKWVCAVTDEDVNGSTTASVSSVLPPEPDVWTHLTCVYDSQRNQLRLYVNGARVGTQALGFVPMASSGPLLVGRTLWHDQLRDPWIGAVDDVSVRQGAMSDAQVKVLHGNEAAKDPQF</sequence>
<dbReference type="InterPro" id="IPR013320">
    <property type="entry name" value="ConA-like_dom_sf"/>
</dbReference>
<organism evidence="5 6">
    <name type="scientific">Asanoa ishikariensis</name>
    <dbReference type="NCBI Taxonomy" id="137265"/>
    <lineage>
        <taxon>Bacteria</taxon>
        <taxon>Bacillati</taxon>
        <taxon>Actinomycetota</taxon>
        <taxon>Actinomycetes</taxon>
        <taxon>Micromonosporales</taxon>
        <taxon>Micromonosporaceae</taxon>
        <taxon>Asanoa</taxon>
    </lineage>
</organism>
<keyword evidence="3" id="KW-0472">Membrane</keyword>
<protein>
    <submittedName>
        <fullName evidence="5">Concanavalin A-like lectin/glucanases superfamily protein</fullName>
    </submittedName>
</protein>
<dbReference type="Proteomes" id="UP000199632">
    <property type="component" value="Unassembled WGS sequence"/>
</dbReference>